<dbReference type="EMBL" id="CAKOGL010000028">
    <property type="protein sequence ID" value="CAH2105356.1"/>
    <property type="molecule type" value="Genomic_DNA"/>
</dbReference>
<dbReference type="PANTHER" id="PTHR12625:SF0">
    <property type="entry name" value="PROTEIN LILIPOD"/>
    <property type="match status" value="1"/>
</dbReference>
<feature type="transmembrane region" description="Helical" evidence="2">
    <location>
        <begin position="55"/>
        <end position="78"/>
    </location>
</feature>
<feature type="signal peptide" evidence="3">
    <location>
        <begin position="1"/>
        <end position="31"/>
    </location>
</feature>
<dbReference type="EMBL" id="CAKOGL010000028">
    <property type="protein sequence ID" value="CAH2105355.1"/>
    <property type="molecule type" value="Genomic_DNA"/>
</dbReference>
<dbReference type="PRINTS" id="PR01692">
    <property type="entry name" value="LIPOCALINIMR"/>
</dbReference>
<keyword evidence="2" id="KW-1133">Transmembrane helix</keyword>
<dbReference type="InterPro" id="IPR008075">
    <property type="entry name" value="LIMR"/>
</dbReference>
<evidence type="ECO:0000313" key="5">
    <source>
        <dbReference type="Proteomes" id="UP001153954"/>
    </source>
</evidence>
<evidence type="ECO:0000256" key="2">
    <source>
        <dbReference type="SAM" id="Phobius"/>
    </source>
</evidence>
<dbReference type="Pfam" id="PF04791">
    <property type="entry name" value="LMBR1"/>
    <property type="match status" value="1"/>
</dbReference>
<protein>
    <submittedName>
        <fullName evidence="4">Uncharacterized protein</fullName>
    </submittedName>
</protein>
<accession>A0AAU9V0F9</accession>
<gene>
    <name evidence="4" type="ORF">EEDITHA_LOCUS19623</name>
</gene>
<keyword evidence="5" id="KW-1185">Reference proteome</keyword>
<comment type="caution">
    <text evidence="4">The sequence shown here is derived from an EMBL/GenBank/DDBJ whole genome shotgun (WGS) entry which is preliminary data.</text>
</comment>
<sequence length="141" mass="15849">MRALRVLPRARRTPLARIIALCALLLAHSTAQPLLVKILGITNFDLLGEFGRIEWLGNFKLVLLYNAIFAATVTLCLASKFTASVRRELYNRFKWVADKFSIPEDLPIPKIPTGGTRVSVDRMDIIAEKTESNDNSHLKTE</sequence>
<comment type="similarity">
    <text evidence="1">Belongs to the LIMR family.</text>
</comment>
<evidence type="ECO:0000256" key="1">
    <source>
        <dbReference type="ARBA" id="ARBA00010487"/>
    </source>
</evidence>
<dbReference type="AlphaFoldDB" id="A0AAU9V0F9"/>
<dbReference type="GO" id="GO:0004888">
    <property type="term" value="F:transmembrane signaling receptor activity"/>
    <property type="evidence" value="ECO:0007669"/>
    <property type="project" value="TreeGrafter"/>
</dbReference>
<dbReference type="GO" id="GO:0005886">
    <property type="term" value="C:plasma membrane"/>
    <property type="evidence" value="ECO:0007669"/>
    <property type="project" value="TreeGrafter"/>
</dbReference>
<name>A0AAU9V0F9_EUPED</name>
<dbReference type="GO" id="GO:0007165">
    <property type="term" value="P:signal transduction"/>
    <property type="evidence" value="ECO:0007669"/>
    <property type="project" value="TreeGrafter"/>
</dbReference>
<evidence type="ECO:0000313" key="4">
    <source>
        <dbReference type="EMBL" id="CAH2105356.1"/>
    </source>
</evidence>
<keyword evidence="3" id="KW-0732">Signal</keyword>
<organism evidence="4 5">
    <name type="scientific">Euphydryas editha</name>
    <name type="common">Edith's checkerspot</name>
    <dbReference type="NCBI Taxonomy" id="104508"/>
    <lineage>
        <taxon>Eukaryota</taxon>
        <taxon>Metazoa</taxon>
        <taxon>Ecdysozoa</taxon>
        <taxon>Arthropoda</taxon>
        <taxon>Hexapoda</taxon>
        <taxon>Insecta</taxon>
        <taxon>Pterygota</taxon>
        <taxon>Neoptera</taxon>
        <taxon>Endopterygota</taxon>
        <taxon>Lepidoptera</taxon>
        <taxon>Glossata</taxon>
        <taxon>Ditrysia</taxon>
        <taxon>Papilionoidea</taxon>
        <taxon>Nymphalidae</taxon>
        <taxon>Nymphalinae</taxon>
        <taxon>Euphydryas</taxon>
    </lineage>
</organism>
<dbReference type="InterPro" id="IPR006876">
    <property type="entry name" value="LMBR1-like_membr_prot"/>
</dbReference>
<feature type="chain" id="PRO_5044713174" evidence="3">
    <location>
        <begin position="32"/>
        <end position="141"/>
    </location>
</feature>
<keyword evidence="2" id="KW-0472">Membrane</keyword>
<dbReference type="PANTHER" id="PTHR12625">
    <property type="entry name" value="LIPOCALIN-1 INTERACTING MEMBRANE RECEPTOR LIMR"/>
    <property type="match status" value="1"/>
</dbReference>
<keyword evidence="2" id="KW-0812">Transmembrane</keyword>
<evidence type="ECO:0000256" key="3">
    <source>
        <dbReference type="SAM" id="SignalP"/>
    </source>
</evidence>
<dbReference type="Proteomes" id="UP001153954">
    <property type="component" value="Unassembled WGS sequence"/>
</dbReference>
<reference evidence="4" key="1">
    <citation type="submission" date="2022-03" db="EMBL/GenBank/DDBJ databases">
        <authorList>
            <person name="Tunstrom K."/>
        </authorList>
    </citation>
    <scope>NUCLEOTIDE SEQUENCE</scope>
</reference>
<proteinExistence type="inferred from homology"/>